<dbReference type="InterPro" id="IPR027373">
    <property type="entry name" value="RHH_dom"/>
</dbReference>
<sequence>MLKKRSFSLSRHRTSVALENEFWAVLEADARAAGKSLAALVGEIDAARGMRPLASALRIHALAAAKRAP</sequence>
<protein>
    <recommendedName>
        <fullName evidence="1">Ribbon-helix-helix domain-containing protein</fullName>
    </recommendedName>
</protein>
<keyword evidence="3" id="KW-1185">Reference proteome</keyword>
<organism evidence="2 3">
    <name type="scientific">Rhizomicrobium electricum</name>
    <dbReference type="NCBI Taxonomy" id="480070"/>
    <lineage>
        <taxon>Bacteria</taxon>
        <taxon>Pseudomonadati</taxon>
        <taxon>Pseudomonadota</taxon>
        <taxon>Alphaproteobacteria</taxon>
        <taxon>Micropepsales</taxon>
        <taxon>Micropepsaceae</taxon>
        <taxon>Rhizomicrobium</taxon>
    </lineage>
</organism>
<gene>
    <name evidence="2" type="ORF">GCM10008942_12940</name>
</gene>
<evidence type="ECO:0000259" key="1">
    <source>
        <dbReference type="Pfam" id="PF13467"/>
    </source>
</evidence>
<dbReference type="InterPro" id="IPR038268">
    <property type="entry name" value="RHH_sf"/>
</dbReference>
<evidence type="ECO:0000313" key="3">
    <source>
        <dbReference type="Proteomes" id="UP001499951"/>
    </source>
</evidence>
<dbReference type="Gene3D" id="1.10.3990.20">
    <property type="entry name" value="protein bp1543"/>
    <property type="match status" value="1"/>
</dbReference>
<comment type="caution">
    <text evidence="2">The sequence shown here is derived from an EMBL/GenBank/DDBJ whole genome shotgun (WGS) entry which is preliminary data.</text>
</comment>
<dbReference type="EMBL" id="BAAADD010000003">
    <property type="protein sequence ID" value="GAA0565961.1"/>
    <property type="molecule type" value="Genomic_DNA"/>
</dbReference>
<proteinExistence type="predicted"/>
<dbReference type="RefSeq" id="WP_166933357.1">
    <property type="nucleotide sequence ID" value="NZ_BAAADD010000003.1"/>
</dbReference>
<accession>A0ABN1EG23</accession>
<feature type="domain" description="Ribbon-helix-helix" evidence="1">
    <location>
        <begin position="3"/>
        <end position="63"/>
    </location>
</feature>
<dbReference type="Proteomes" id="UP001499951">
    <property type="component" value="Unassembled WGS sequence"/>
</dbReference>
<evidence type="ECO:0000313" key="2">
    <source>
        <dbReference type="EMBL" id="GAA0565961.1"/>
    </source>
</evidence>
<dbReference type="Pfam" id="PF13467">
    <property type="entry name" value="RHH_4"/>
    <property type="match status" value="1"/>
</dbReference>
<reference evidence="2 3" key="1">
    <citation type="journal article" date="2019" name="Int. J. Syst. Evol. Microbiol.">
        <title>The Global Catalogue of Microorganisms (GCM) 10K type strain sequencing project: providing services to taxonomists for standard genome sequencing and annotation.</title>
        <authorList>
            <consortium name="The Broad Institute Genomics Platform"/>
            <consortium name="The Broad Institute Genome Sequencing Center for Infectious Disease"/>
            <person name="Wu L."/>
            <person name="Ma J."/>
        </authorList>
    </citation>
    <scope>NUCLEOTIDE SEQUENCE [LARGE SCALE GENOMIC DNA]</scope>
    <source>
        <strain evidence="2 3">JCM 15089</strain>
    </source>
</reference>
<name>A0ABN1EG23_9PROT</name>